<dbReference type="SUPFAM" id="SSF52540">
    <property type="entry name" value="P-loop containing nucleoside triphosphate hydrolases"/>
    <property type="match status" value="1"/>
</dbReference>
<sequence length="323" mass="35526">WYWETLRPSPSELVQANKFFKDANPTFLRSVNKFREWPQSDVPEVAFVGRSNVGKSSLLNAIVGADLKTKVSDKELARTSKHPGHTKMMNLYGVGGFDHGGGGVRIRPPRSGTHERIMGKGGLVIVDLPGYGEGSHQEWGLEILKYLTQRNQLQRTFILVDALAGLKDKDRSLLASLRLAGVSHQVILSKLDRVYIPDAGILSRVDGRRAPKPMGSLEDLAVVMQGIREEIQPRVGGGALGELLACSSEVRCNGRLMGMDAVRYAILQAASHQFDRVPEKKISQVKAVPPLIKKHAGLPPAKVRPLRTQKKSSPGSWKTARLH</sequence>
<dbReference type="InterPro" id="IPR030393">
    <property type="entry name" value="G_ENGB_dom"/>
</dbReference>
<dbReference type="GO" id="GO:0046872">
    <property type="term" value="F:metal ion binding"/>
    <property type="evidence" value="ECO:0007669"/>
    <property type="project" value="UniProtKB-KW"/>
</dbReference>
<dbReference type="PROSITE" id="PS51706">
    <property type="entry name" value="G_ENGB"/>
    <property type="match status" value="1"/>
</dbReference>
<protein>
    <submittedName>
        <fullName evidence="7">p-loop containing nucleoside triphosphate hydrolase protein</fullName>
    </submittedName>
</protein>
<accession>A0A1Y1ZRK7</accession>
<evidence type="ECO:0000256" key="2">
    <source>
        <dbReference type="ARBA" id="ARBA00022741"/>
    </source>
</evidence>
<organism evidence="7 8">
    <name type="scientific">Clohesyomyces aquaticus</name>
    <dbReference type="NCBI Taxonomy" id="1231657"/>
    <lineage>
        <taxon>Eukaryota</taxon>
        <taxon>Fungi</taxon>
        <taxon>Dikarya</taxon>
        <taxon>Ascomycota</taxon>
        <taxon>Pezizomycotina</taxon>
        <taxon>Dothideomycetes</taxon>
        <taxon>Pleosporomycetidae</taxon>
        <taxon>Pleosporales</taxon>
        <taxon>Lindgomycetaceae</taxon>
        <taxon>Clohesyomyces</taxon>
    </lineage>
</organism>
<keyword evidence="4" id="KW-0342">GTP-binding</keyword>
<evidence type="ECO:0000313" key="8">
    <source>
        <dbReference type="Proteomes" id="UP000193144"/>
    </source>
</evidence>
<dbReference type="PANTHER" id="PTHR46498:SF1">
    <property type="entry name" value="GTP-BINDING PROTEIN 8"/>
    <property type="match status" value="1"/>
</dbReference>
<evidence type="ECO:0000259" key="6">
    <source>
        <dbReference type="PROSITE" id="PS51706"/>
    </source>
</evidence>
<evidence type="ECO:0000313" key="7">
    <source>
        <dbReference type="EMBL" id="ORY12858.1"/>
    </source>
</evidence>
<evidence type="ECO:0000256" key="4">
    <source>
        <dbReference type="ARBA" id="ARBA00023134"/>
    </source>
</evidence>
<feature type="domain" description="EngB-type G" evidence="6">
    <location>
        <begin position="41"/>
        <end position="237"/>
    </location>
</feature>
<dbReference type="STRING" id="1231657.A0A1Y1ZRK7"/>
<dbReference type="GO" id="GO:0005739">
    <property type="term" value="C:mitochondrion"/>
    <property type="evidence" value="ECO:0007669"/>
    <property type="project" value="TreeGrafter"/>
</dbReference>
<keyword evidence="3" id="KW-0460">Magnesium</keyword>
<dbReference type="OrthoDB" id="391988at2759"/>
<keyword evidence="1" id="KW-0479">Metal-binding</keyword>
<feature type="region of interest" description="Disordered" evidence="5">
    <location>
        <begin position="296"/>
        <end position="323"/>
    </location>
</feature>
<reference evidence="7 8" key="1">
    <citation type="submission" date="2016-07" db="EMBL/GenBank/DDBJ databases">
        <title>Pervasive Adenine N6-methylation of Active Genes in Fungi.</title>
        <authorList>
            <consortium name="DOE Joint Genome Institute"/>
            <person name="Mondo S.J."/>
            <person name="Dannebaum R.O."/>
            <person name="Kuo R.C."/>
            <person name="Labutti K."/>
            <person name="Haridas S."/>
            <person name="Kuo A."/>
            <person name="Salamov A."/>
            <person name="Ahrendt S.R."/>
            <person name="Lipzen A."/>
            <person name="Sullivan W."/>
            <person name="Andreopoulos W.B."/>
            <person name="Clum A."/>
            <person name="Lindquist E."/>
            <person name="Daum C."/>
            <person name="Ramamoorthy G.K."/>
            <person name="Gryganskyi A."/>
            <person name="Culley D."/>
            <person name="Magnuson J.K."/>
            <person name="James T.Y."/>
            <person name="O'Malley M.A."/>
            <person name="Stajich J.E."/>
            <person name="Spatafora J.W."/>
            <person name="Visel A."/>
            <person name="Grigoriev I.V."/>
        </authorList>
    </citation>
    <scope>NUCLEOTIDE SEQUENCE [LARGE SCALE GENOMIC DNA]</scope>
    <source>
        <strain evidence="7 8">CBS 115471</strain>
    </source>
</reference>
<dbReference type="InterPro" id="IPR027417">
    <property type="entry name" value="P-loop_NTPase"/>
</dbReference>
<keyword evidence="8" id="KW-1185">Reference proteome</keyword>
<dbReference type="AlphaFoldDB" id="A0A1Y1ZRK7"/>
<keyword evidence="2" id="KW-0547">Nucleotide-binding</keyword>
<dbReference type="Gene3D" id="3.40.50.300">
    <property type="entry name" value="P-loop containing nucleotide triphosphate hydrolases"/>
    <property type="match status" value="1"/>
</dbReference>
<dbReference type="Proteomes" id="UP000193144">
    <property type="component" value="Unassembled WGS sequence"/>
</dbReference>
<evidence type="ECO:0000256" key="3">
    <source>
        <dbReference type="ARBA" id="ARBA00022842"/>
    </source>
</evidence>
<dbReference type="InterPro" id="IPR006073">
    <property type="entry name" value="GTP-bd"/>
</dbReference>
<keyword evidence="7" id="KW-0378">Hydrolase</keyword>
<proteinExistence type="predicted"/>
<evidence type="ECO:0000256" key="1">
    <source>
        <dbReference type="ARBA" id="ARBA00022723"/>
    </source>
</evidence>
<name>A0A1Y1ZRK7_9PLEO</name>
<dbReference type="EMBL" id="MCFA01000047">
    <property type="protein sequence ID" value="ORY12858.1"/>
    <property type="molecule type" value="Genomic_DNA"/>
</dbReference>
<dbReference type="Pfam" id="PF01926">
    <property type="entry name" value="MMR_HSR1"/>
    <property type="match status" value="1"/>
</dbReference>
<comment type="caution">
    <text evidence="7">The sequence shown here is derived from an EMBL/GenBank/DDBJ whole genome shotgun (WGS) entry which is preliminary data.</text>
</comment>
<dbReference type="PANTHER" id="PTHR46498">
    <property type="entry name" value="GTP-BINDING PROTEIN 8"/>
    <property type="match status" value="1"/>
</dbReference>
<dbReference type="GO" id="GO:0005525">
    <property type="term" value="F:GTP binding"/>
    <property type="evidence" value="ECO:0007669"/>
    <property type="project" value="UniProtKB-KW"/>
</dbReference>
<dbReference type="GO" id="GO:0016787">
    <property type="term" value="F:hydrolase activity"/>
    <property type="evidence" value="ECO:0007669"/>
    <property type="project" value="UniProtKB-KW"/>
</dbReference>
<gene>
    <name evidence="7" type="ORF">BCR34DRAFT_481947</name>
</gene>
<dbReference type="InterPro" id="IPR052279">
    <property type="entry name" value="EngB_GTPase"/>
</dbReference>
<evidence type="ECO:0000256" key="5">
    <source>
        <dbReference type="SAM" id="MobiDB-lite"/>
    </source>
</evidence>
<feature type="non-terminal residue" evidence="7">
    <location>
        <position position="1"/>
    </location>
</feature>